<dbReference type="Proteomes" id="UP000282028">
    <property type="component" value="Unassembled WGS sequence"/>
</dbReference>
<feature type="transmembrane region" description="Helical" evidence="2">
    <location>
        <begin position="31"/>
        <end position="49"/>
    </location>
</feature>
<protein>
    <submittedName>
        <fullName evidence="3">Uncharacterized protein</fullName>
    </submittedName>
</protein>
<evidence type="ECO:0000313" key="4">
    <source>
        <dbReference type="Proteomes" id="UP000282028"/>
    </source>
</evidence>
<feature type="region of interest" description="Disordered" evidence="1">
    <location>
        <begin position="57"/>
        <end position="121"/>
    </location>
</feature>
<gene>
    <name evidence="3" type="ORF">EDM52_07895</name>
</gene>
<sequence length="121" mass="13571">MLRRIPPVILIVILLAIYGFLVTFISDPINTLIVLGLSVLLFLGVRHFLRTGKFFSRPAVPRKPYQPKPKTNSVRSAGKKPSQPPPRKNHPFRVIDGKKGKGKGKANDKQSDQDSQNNLFQ</sequence>
<dbReference type="AlphaFoldDB" id="A0A3M8CIT4"/>
<name>A0A3M8CIT4_9BACL</name>
<proteinExistence type="predicted"/>
<feature type="compositionally biased region" description="Basic and acidic residues" evidence="1">
    <location>
        <begin position="93"/>
        <end position="112"/>
    </location>
</feature>
<organism evidence="3 4">
    <name type="scientific">Brevibacillus invocatus</name>
    <dbReference type="NCBI Taxonomy" id="173959"/>
    <lineage>
        <taxon>Bacteria</taxon>
        <taxon>Bacillati</taxon>
        <taxon>Bacillota</taxon>
        <taxon>Bacilli</taxon>
        <taxon>Bacillales</taxon>
        <taxon>Paenibacillaceae</taxon>
        <taxon>Brevibacillus</taxon>
    </lineage>
</organism>
<dbReference type="EMBL" id="RHHR01000010">
    <property type="protein sequence ID" value="RNB75493.1"/>
    <property type="molecule type" value="Genomic_DNA"/>
</dbReference>
<reference evidence="3 4" key="1">
    <citation type="submission" date="2018-10" db="EMBL/GenBank/DDBJ databases">
        <title>Phylogenomics of Brevibacillus.</title>
        <authorList>
            <person name="Dunlap C."/>
        </authorList>
    </citation>
    <scope>NUCLEOTIDE SEQUENCE [LARGE SCALE GENOMIC DNA]</scope>
    <source>
        <strain evidence="3 4">JCM 12215</strain>
    </source>
</reference>
<evidence type="ECO:0000256" key="2">
    <source>
        <dbReference type="SAM" id="Phobius"/>
    </source>
</evidence>
<evidence type="ECO:0000313" key="3">
    <source>
        <dbReference type="EMBL" id="RNB75493.1"/>
    </source>
</evidence>
<accession>A0A3M8CIT4</accession>
<comment type="caution">
    <text evidence="3">The sequence shown here is derived from an EMBL/GenBank/DDBJ whole genome shotgun (WGS) entry which is preliminary data.</text>
</comment>
<keyword evidence="2" id="KW-1133">Transmembrane helix</keyword>
<evidence type="ECO:0000256" key="1">
    <source>
        <dbReference type="SAM" id="MobiDB-lite"/>
    </source>
</evidence>
<keyword evidence="2" id="KW-0472">Membrane</keyword>
<feature type="transmembrane region" description="Helical" evidence="2">
    <location>
        <begin position="7"/>
        <end position="25"/>
    </location>
</feature>
<keyword evidence="2" id="KW-0812">Transmembrane</keyword>
<dbReference type="RefSeq" id="WP_122908453.1">
    <property type="nucleotide sequence ID" value="NZ_CBCSBE010000001.1"/>
</dbReference>
<dbReference type="OrthoDB" id="2660621at2"/>
<keyword evidence="4" id="KW-1185">Reference proteome</keyword>